<proteinExistence type="predicted"/>
<gene>
    <name evidence="3" type="ORF">GEU84_001245</name>
</gene>
<dbReference type="Pfam" id="PF00271">
    <property type="entry name" value="Helicase_C"/>
    <property type="match status" value="1"/>
</dbReference>
<dbReference type="GO" id="GO:0009307">
    <property type="term" value="P:DNA restriction-modification system"/>
    <property type="evidence" value="ECO:0007669"/>
    <property type="project" value="UniProtKB-KW"/>
</dbReference>
<dbReference type="Pfam" id="PF04313">
    <property type="entry name" value="HSDR_N"/>
    <property type="match status" value="1"/>
</dbReference>
<dbReference type="RefSeq" id="WP_152823688.1">
    <property type="nucleotide sequence ID" value="NZ_WHUT02000001.1"/>
</dbReference>
<dbReference type="GO" id="GO:0005829">
    <property type="term" value="C:cytosol"/>
    <property type="evidence" value="ECO:0007669"/>
    <property type="project" value="TreeGrafter"/>
</dbReference>
<dbReference type="InterPro" id="IPR006935">
    <property type="entry name" value="Helicase/UvrB_N"/>
</dbReference>
<dbReference type="GO" id="GO:0004386">
    <property type="term" value="F:helicase activity"/>
    <property type="evidence" value="ECO:0007669"/>
    <property type="project" value="UniProtKB-KW"/>
</dbReference>
<dbReference type="GO" id="GO:0005524">
    <property type="term" value="F:ATP binding"/>
    <property type="evidence" value="ECO:0007669"/>
    <property type="project" value="UniProtKB-KW"/>
</dbReference>
<protein>
    <submittedName>
        <fullName evidence="3">DEAD/DEAH box helicase family protein</fullName>
    </submittedName>
</protein>
<dbReference type="Proteomes" id="UP000484076">
    <property type="component" value="Unassembled WGS sequence"/>
</dbReference>
<dbReference type="InterPro" id="IPR025285">
    <property type="entry name" value="DUF4145"/>
</dbReference>
<accession>A0A8X8KPI1</accession>
<keyword evidence="1" id="KW-0175">Coiled coil</keyword>
<keyword evidence="3" id="KW-0547">Nucleotide-binding</keyword>
<keyword evidence="4" id="KW-1185">Reference proteome</keyword>
<organism evidence="3 4">
    <name type="scientific">Fertoeibacter niger</name>
    <dbReference type="NCBI Taxonomy" id="2656921"/>
    <lineage>
        <taxon>Bacteria</taxon>
        <taxon>Pseudomonadati</taxon>
        <taxon>Pseudomonadota</taxon>
        <taxon>Alphaproteobacteria</taxon>
        <taxon>Rhodobacterales</taxon>
        <taxon>Paracoccaceae</taxon>
        <taxon>Fertoeibacter</taxon>
    </lineage>
</organism>
<dbReference type="PANTHER" id="PTHR47396:SF1">
    <property type="entry name" value="ATP-DEPENDENT HELICASE IRC3-RELATED"/>
    <property type="match status" value="1"/>
</dbReference>
<keyword evidence="3" id="KW-0378">Hydrolase</keyword>
<comment type="caution">
    <text evidence="3">The sequence shown here is derived from an EMBL/GenBank/DDBJ whole genome shotgun (WGS) entry which is preliminary data.</text>
</comment>
<dbReference type="Pfam" id="PF04851">
    <property type="entry name" value="ResIII"/>
    <property type="match status" value="1"/>
</dbReference>
<dbReference type="InterPro" id="IPR013670">
    <property type="entry name" value="EcoEI_R_C_dom"/>
</dbReference>
<keyword evidence="3" id="KW-0067">ATP-binding</keyword>
<dbReference type="AlphaFoldDB" id="A0A8X8KPI1"/>
<name>A0A8X8KPI1_9RHOB</name>
<dbReference type="GO" id="GO:0009035">
    <property type="term" value="F:type I site-specific deoxyribonuclease activity"/>
    <property type="evidence" value="ECO:0007669"/>
    <property type="project" value="UniProtKB-EC"/>
</dbReference>
<dbReference type="SMART" id="SM00487">
    <property type="entry name" value="DEXDc"/>
    <property type="match status" value="1"/>
</dbReference>
<dbReference type="EMBL" id="WHUT02000001">
    <property type="protein sequence ID" value="NUB42997.1"/>
    <property type="molecule type" value="Genomic_DNA"/>
</dbReference>
<keyword evidence="3" id="KW-0347">Helicase</keyword>
<dbReference type="PANTHER" id="PTHR47396">
    <property type="entry name" value="TYPE I RESTRICTION ENZYME ECOKI R PROTEIN"/>
    <property type="match status" value="1"/>
</dbReference>
<dbReference type="InterPro" id="IPR050742">
    <property type="entry name" value="Helicase_Restrict-Modif_Enz"/>
</dbReference>
<feature type="domain" description="Helicase ATP-binding" evidence="2">
    <location>
        <begin position="375"/>
        <end position="527"/>
    </location>
</feature>
<dbReference type="CDD" id="cd18032">
    <property type="entry name" value="DEXHc_RE_I_III_res"/>
    <property type="match status" value="1"/>
</dbReference>
<evidence type="ECO:0000259" key="2">
    <source>
        <dbReference type="PROSITE" id="PS51192"/>
    </source>
</evidence>
<dbReference type="Gene3D" id="3.40.50.300">
    <property type="entry name" value="P-loop containing nucleotide triphosphate hydrolases"/>
    <property type="match status" value="2"/>
</dbReference>
<evidence type="ECO:0000313" key="3">
    <source>
        <dbReference type="EMBL" id="NUB42997.1"/>
    </source>
</evidence>
<dbReference type="InterPro" id="IPR027417">
    <property type="entry name" value="P-loop_NTPase"/>
</dbReference>
<dbReference type="Pfam" id="PF08463">
    <property type="entry name" value="EcoEI_R_C"/>
    <property type="match status" value="1"/>
</dbReference>
<dbReference type="InterPro" id="IPR001650">
    <property type="entry name" value="Helicase_C-like"/>
</dbReference>
<dbReference type="Gene3D" id="3.90.1570.30">
    <property type="match status" value="1"/>
</dbReference>
<dbReference type="PROSITE" id="PS51192">
    <property type="entry name" value="HELICASE_ATP_BIND_1"/>
    <property type="match status" value="1"/>
</dbReference>
<evidence type="ECO:0000313" key="4">
    <source>
        <dbReference type="Proteomes" id="UP000484076"/>
    </source>
</evidence>
<dbReference type="SUPFAM" id="SSF52540">
    <property type="entry name" value="P-loop containing nucleoside triphosphate hydrolases"/>
    <property type="match status" value="2"/>
</dbReference>
<evidence type="ECO:0000256" key="1">
    <source>
        <dbReference type="SAM" id="Coils"/>
    </source>
</evidence>
<dbReference type="GO" id="GO:0003677">
    <property type="term" value="F:DNA binding"/>
    <property type="evidence" value="ECO:0007669"/>
    <property type="project" value="UniProtKB-KW"/>
</dbReference>
<dbReference type="Pfam" id="PF13643">
    <property type="entry name" value="DUF4145"/>
    <property type="match status" value="1"/>
</dbReference>
<dbReference type="CDD" id="cd18799">
    <property type="entry name" value="SF2_C_EcoAI-like"/>
    <property type="match status" value="1"/>
</dbReference>
<dbReference type="InterPro" id="IPR014001">
    <property type="entry name" value="Helicase_ATP-bd"/>
</dbReference>
<sequence length="1140" mass="128625">MISMNFEFLRQHWPELPGLGGFAEAYAYTDPTSAMFNLRLFAENLVKDIYRDLQLPKPIRATQIDLLEDGTFCSVTPKVVRDKLHAIRVEGNKAAHGEGASTDKALWLLREAFDLGRWLAVNFKKADVKTLPQFTKPVRPAGGQSPNTIAAETKRVLDQLAAQKAQMDLLLAELEQARQQVESSDKKLSELQLQAIAKSGADSADILKFDEATTRARIIDSMIASAGWNVAAGTKSTDQVAKEYEVLGQPTATGKGFVDYVLFDADGSPLAVVEAKKTAADPERGRKQAQLYADALELQTGQRPVIFYTNGYDLWLWDDAGGYPPRKVFGYYSKDSLQYLVKFQRKNRKDLATLVPQARIVNRLYQIEAIKAVSERFTDRHRKALIVQATGTGKTRVAIALAELLIRAGWAKRVLFLCDRKELRKQAKNAFTEYLESEPIRIVNSRASGESTERIFIATYPAMLKVYQSFDVGFFDLIIADESHRSIYNVYGDLFHYFDSLQIGLTATPVNFVTRSTFGLFNCEGQLPTFNYDLEQAVTSEPPYLTPFEVFEHTTQFLRDGIRLDGLTPEQIDELEAQGEDPNLYDFTSDQIDQAIFNRDTNRAIIRNLMENGVRDGSGQTIGKTIIFARNHVHAMLMSSLFDEMYPQYGGKFCRVIDNYDPRAEQLIDDLKSNTNELTVAISVDMLDTGIDVPEIVNLVFAKPVRSPVKFWQMVGRGTRLCPDLFGPGRDKKIFRIFDHWGNFQRFEDGFQPAEPQLSKALLQLLFEQRVALAERALRQSDIPAFDIVIGLIAADIQALPEESIAVRERWREKRSLGAMENLRRFDPNTVNVLRTTIAPLMQWRNIRGATEAHAFDLLICRLQTAAIMASADVADLRIEFMERLDRLQMHLNPVRERAEVIKRVKSLAFWDGLTVVALEEVRIPLREIIHYREPTTGPGIGPKIIDVTEDQSLVQTNRRSASLRTVDMAAYKSLVEAELRKHFDTNPTLVKIRNGEPVTPEDLNAIISLVLTQNPNVGREALEEFFATTTLPLDIAIRSMVGLDAEMVRDRFSAFVLSHPELTAKQTRFLGMLQNHIVKFGFITIDKLYDQPFTVVDADGPEGVFDKPDDIDQLMRIVNLFAPPSRSTDSDQTDKGTLH</sequence>
<dbReference type="InterPro" id="IPR007409">
    <property type="entry name" value="Restrct_endonuc_type1_HsdR_N"/>
</dbReference>
<reference evidence="3" key="1">
    <citation type="submission" date="2020-05" db="EMBL/GenBank/DDBJ databases">
        <title>Fertoebacter nigrum gen. nov., sp. nov., a new member of the family Rhodobacteraceae.</title>
        <authorList>
            <person name="Szuroczki S."/>
            <person name="Abbaszade G."/>
            <person name="Buni D."/>
            <person name="Schumann P."/>
            <person name="Toth E."/>
        </authorList>
    </citation>
    <scope>NUCLEOTIDE SEQUENCE</scope>
    <source>
        <strain evidence="3">RG-N-1a</strain>
    </source>
</reference>
<feature type="coiled-coil region" evidence="1">
    <location>
        <begin position="157"/>
        <end position="194"/>
    </location>
</feature>